<evidence type="ECO:0000313" key="5">
    <source>
        <dbReference type="EMBL" id="MFC5057111.1"/>
    </source>
</evidence>
<accession>A0ABV9Y3Z1</accession>
<comment type="caution">
    <text evidence="5">The sequence shown here is derived from an EMBL/GenBank/DDBJ whole genome shotgun (WGS) entry which is preliminary data.</text>
</comment>
<organism evidence="5 6">
    <name type="scientific">Saccharothrix xinjiangensis</name>
    <dbReference type="NCBI Taxonomy" id="204798"/>
    <lineage>
        <taxon>Bacteria</taxon>
        <taxon>Bacillati</taxon>
        <taxon>Actinomycetota</taxon>
        <taxon>Actinomycetes</taxon>
        <taxon>Pseudonocardiales</taxon>
        <taxon>Pseudonocardiaceae</taxon>
        <taxon>Saccharothrix</taxon>
    </lineage>
</organism>
<feature type="chain" id="PRO_5046478113" evidence="3">
    <location>
        <begin position="24"/>
        <end position="226"/>
    </location>
</feature>
<evidence type="ECO:0000259" key="4">
    <source>
        <dbReference type="PROSITE" id="PS51677"/>
    </source>
</evidence>
<feature type="signal peptide" evidence="3">
    <location>
        <begin position="1"/>
        <end position="23"/>
    </location>
</feature>
<dbReference type="CDD" id="cd10917">
    <property type="entry name" value="CE4_NodB_like_6s_7s"/>
    <property type="match status" value="1"/>
</dbReference>
<dbReference type="PROSITE" id="PS51677">
    <property type="entry name" value="NODB"/>
    <property type="match status" value="1"/>
</dbReference>
<dbReference type="Gene3D" id="3.20.20.370">
    <property type="entry name" value="Glycoside hydrolase/deacetylase"/>
    <property type="match status" value="1"/>
</dbReference>
<evidence type="ECO:0000256" key="3">
    <source>
        <dbReference type="SAM" id="SignalP"/>
    </source>
</evidence>
<dbReference type="PANTHER" id="PTHR10587:SF133">
    <property type="entry name" value="CHITIN DEACETYLASE 1-RELATED"/>
    <property type="match status" value="1"/>
</dbReference>
<dbReference type="InterPro" id="IPR050248">
    <property type="entry name" value="Polysacc_deacetylase_ArnD"/>
</dbReference>
<sequence length="226" mass="25018">MRWRAVVLTTGLVLGLVTGTAQAGPGDEIKIIDSTRHGGRAVALTFDDGPNPEDTPRLLRVLREHRVKATFCLWGDYVEQHPRIVRSIVANGHVLCNHTMHHDDLGTWTPERIEADLRQTSAAIRRAVPWAPPIRYFRAPYGSWGQSPAVAAKLGMKSLGWKLTIADWEPPGTDELVERLREGITPGAVVLLHDGPADRGQTVDAVDRIIPELRAGGWRFDLPAKR</sequence>
<dbReference type="GO" id="GO:0016787">
    <property type="term" value="F:hydrolase activity"/>
    <property type="evidence" value="ECO:0007669"/>
    <property type="project" value="UniProtKB-KW"/>
</dbReference>
<dbReference type="Pfam" id="PF01522">
    <property type="entry name" value="Polysacc_deac_1"/>
    <property type="match status" value="1"/>
</dbReference>
<keyword evidence="6" id="KW-1185">Reference proteome</keyword>
<evidence type="ECO:0000256" key="2">
    <source>
        <dbReference type="ARBA" id="ARBA00022801"/>
    </source>
</evidence>
<protein>
    <submittedName>
        <fullName evidence="5">Polysaccharide deacetylase family protein</fullName>
        <ecNumber evidence="5">3.-.-.-</ecNumber>
    </submittedName>
</protein>
<keyword evidence="3" id="KW-0732">Signal</keyword>
<dbReference type="RefSeq" id="WP_344038980.1">
    <property type="nucleotide sequence ID" value="NZ_BAAAKE010000014.1"/>
</dbReference>
<name>A0ABV9Y3Z1_9PSEU</name>
<dbReference type="PANTHER" id="PTHR10587">
    <property type="entry name" value="GLYCOSYL TRANSFERASE-RELATED"/>
    <property type="match status" value="1"/>
</dbReference>
<dbReference type="Proteomes" id="UP001595833">
    <property type="component" value="Unassembled WGS sequence"/>
</dbReference>
<proteinExistence type="predicted"/>
<keyword evidence="1" id="KW-0479">Metal-binding</keyword>
<feature type="domain" description="NodB homology" evidence="4">
    <location>
        <begin position="40"/>
        <end position="221"/>
    </location>
</feature>
<dbReference type="SUPFAM" id="SSF88713">
    <property type="entry name" value="Glycoside hydrolase/deacetylase"/>
    <property type="match status" value="1"/>
</dbReference>
<dbReference type="EC" id="3.-.-.-" evidence="5"/>
<keyword evidence="2 5" id="KW-0378">Hydrolase</keyword>
<evidence type="ECO:0000256" key="1">
    <source>
        <dbReference type="ARBA" id="ARBA00022723"/>
    </source>
</evidence>
<dbReference type="InterPro" id="IPR011330">
    <property type="entry name" value="Glyco_hydro/deAcase_b/a-brl"/>
</dbReference>
<gene>
    <name evidence="5" type="ORF">ACFPFM_25615</name>
</gene>
<reference evidence="6" key="1">
    <citation type="journal article" date="2019" name="Int. J. Syst. Evol. Microbiol.">
        <title>The Global Catalogue of Microorganisms (GCM) 10K type strain sequencing project: providing services to taxonomists for standard genome sequencing and annotation.</title>
        <authorList>
            <consortium name="The Broad Institute Genomics Platform"/>
            <consortium name="The Broad Institute Genome Sequencing Center for Infectious Disease"/>
            <person name="Wu L."/>
            <person name="Ma J."/>
        </authorList>
    </citation>
    <scope>NUCLEOTIDE SEQUENCE [LARGE SCALE GENOMIC DNA]</scope>
    <source>
        <strain evidence="6">KCTC 12848</strain>
    </source>
</reference>
<dbReference type="InterPro" id="IPR002509">
    <property type="entry name" value="NODB_dom"/>
</dbReference>
<evidence type="ECO:0000313" key="6">
    <source>
        <dbReference type="Proteomes" id="UP001595833"/>
    </source>
</evidence>
<dbReference type="EMBL" id="JBHSJB010000025">
    <property type="protein sequence ID" value="MFC5057111.1"/>
    <property type="molecule type" value="Genomic_DNA"/>
</dbReference>